<feature type="region of interest" description="Disordered" evidence="1">
    <location>
        <begin position="867"/>
        <end position="891"/>
    </location>
</feature>
<feature type="compositionally biased region" description="Polar residues" evidence="1">
    <location>
        <begin position="226"/>
        <end position="247"/>
    </location>
</feature>
<feature type="compositionally biased region" description="Basic and acidic residues" evidence="1">
    <location>
        <begin position="684"/>
        <end position="707"/>
    </location>
</feature>
<name>A0ABQ5K0U6_9EUKA</name>
<feature type="region of interest" description="Disordered" evidence="1">
    <location>
        <begin position="580"/>
        <end position="612"/>
    </location>
</feature>
<feature type="compositionally biased region" description="Low complexity" evidence="1">
    <location>
        <begin position="129"/>
        <end position="145"/>
    </location>
</feature>
<feature type="compositionally biased region" description="Polar residues" evidence="1">
    <location>
        <begin position="489"/>
        <end position="499"/>
    </location>
</feature>
<keyword evidence="3" id="KW-1185">Reference proteome</keyword>
<feature type="compositionally biased region" description="Polar residues" evidence="1">
    <location>
        <begin position="516"/>
        <end position="531"/>
    </location>
</feature>
<comment type="caution">
    <text evidence="2">The sequence shown here is derived from an EMBL/GenBank/DDBJ whole genome shotgun (WGS) entry which is preliminary data.</text>
</comment>
<sequence length="916" mass="100708">MEDDLVLVGVGSVEGPFSFPTKLVEKHKTGKAGFPQYKKSVGQFPKRSDSLALKSAFMPSNFRQKSLKKPQIKIRPTTAPGLFGSFTDSQKQRKNLLPEGADAMKGVLFPASLSSHIVQTSLPDADFVSSSPSPSNSPIHHTTPSISSHGKSPNRPSSSPLYLINSHRKSHRELVRPNLLPLDLVMPSPPPPLPIRLRRYQDSHHPRPDVSQEVFEGMFLGRIPSPRSSQQPQHVQSRSHSVTTIRPVSTPRDMASYAQPYDYRDGRMSSRFSARSQSSGRSSMATPLTEGLPDMCFHSNSEHLPQSSGCPRPHTSSSASRTSMRQTIKSGTRRNSHGGHGAVVDGRRALQSSDGGSRMSLHHIKWRRAPIPLNASSSTPSMTYDVQLRGNVQTEFSAPRGRDIQDGSGFGASTRPYGSKSALSMSSRRNPHSMSEASLTGINVDSMGVHGQPLDIRSEKDGDMGTSGDRASSIGCDPLVLSSCIRPQSSIDVSPSSRNKLSEEDDVLHTDITAMPTVSEQVNRSSAGHSAQRSDSHISGEEDDVLSSSISEISSQPVDDEDSEQRADIEQYIAFNKKDSVRGNRAIPSSSSSVQQYSSQRPRAASHLSTHSAGAVLTGETSLPPSAVHSSNEVVILDNRHVEQDAEIALMRQEEQKIIERRKEGFWYSLGVCSVPLCIRERRKQERKERERKERLAKKIDADKSRDASSPGIDQLHRIPSKVGIDSPPTIGQGQQHNGEYEQSSSHDGDLSLPHSGSESSAFLTSLPNRSATFSKQDNAANPWLGGVDPDSSSMWNVSRYTELKRQKELFEKQREKEKAKWTEKFFVSTSTASSFPFSHPHTESIKKGVEHRLRQKRHREAALVKQIKHGSKQNGTGSGNETLSVTPLRSPRGGEDAIGLESFTQWWRELANIHL</sequence>
<feature type="non-terminal residue" evidence="2">
    <location>
        <position position="916"/>
    </location>
</feature>
<feature type="compositionally biased region" description="Polar residues" evidence="1">
    <location>
        <begin position="873"/>
        <end position="888"/>
    </location>
</feature>
<feature type="region of interest" description="Disordered" evidence="1">
    <location>
        <begin position="224"/>
        <end position="247"/>
    </location>
</feature>
<feature type="compositionally biased region" description="Polar residues" evidence="1">
    <location>
        <begin position="730"/>
        <end position="744"/>
    </location>
</feature>
<reference evidence="2" key="1">
    <citation type="submission" date="2022-03" db="EMBL/GenBank/DDBJ databases">
        <title>Draft genome sequence of Aduncisulcus paluster, a free-living microaerophilic Fornicata.</title>
        <authorList>
            <person name="Yuyama I."/>
            <person name="Kume K."/>
            <person name="Tamura T."/>
            <person name="Inagaki Y."/>
            <person name="Hashimoto T."/>
        </authorList>
    </citation>
    <scope>NUCLEOTIDE SEQUENCE</scope>
    <source>
        <strain evidence="2">NY0171</strain>
    </source>
</reference>
<feature type="compositionally biased region" description="Low complexity" evidence="1">
    <location>
        <begin position="589"/>
        <end position="600"/>
    </location>
</feature>
<feature type="compositionally biased region" description="Polar residues" evidence="1">
    <location>
        <begin position="298"/>
        <end position="330"/>
    </location>
</feature>
<feature type="region of interest" description="Disordered" evidence="1">
    <location>
        <begin position="398"/>
        <end position="474"/>
    </location>
</feature>
<feature type="compositionally biased region" description="Polar residues" evidence="1">
    <location>
        <begin position="421"/>
        <end position="443"/>
    </location>
</feature>
<accession>A0ABQ5K0U6</accession>
<feature type="region of interest" description="Disordered" evidence="1">
    <location>
        <begin position="684"/>
        <end position="763"/>
    </location>
</feature>
<feature type="region of interest" description="Disordered" evidence="1">
    <location>
        <begin position="268"/>
        <end position="343"/>
    </location>
</feature>
<gene>
    <name evidence="2" type="ORF">ADUPG1_012834</name>
</gene>
<dbReference type="EMBL" id="BQXS01012542">
    <property type="protein sequence ID" value="GKT24751.1"/>
    <property type="molecule type" value="Genomic_DNA"/>
</dbReference>
<feature type="compositionally biased region" description="Low complexity" evidence="1">
    <location>
        <begin position="269"/>
        <end position="283"/>
    </location>
</feature>
<protein>
    <submittedName>
        <fullName evidence="2">Uncharacterized protein</fullName>
    </submittedName>
</protein>
<feature type="compositionally biased region" description="Polar residues" evidence="1">
    <location>
        <begin position="146"/>
        <end position="160"/>
    </location>
</feature>
<dbReference type="Proteomes" id="UP001057375">
    <property type="component" value="Unassembled WGS sequence"/>
</dbReference>
<evidence type="ECO:0000313" key="2">
    <source>
        <dbReference type="EMBL" id="GKT24751.1"/>
    </source>
</evidence>
<evidence type="ECO:0000313" key="3">
    <source>
        <dbReference type="Proteomes" id="UP001057375"/>
    </source>
</evidence>
<feature type="region of interest" description="Disordered" evidence="1">
    <location>
        <begin position="126"/>
        <end position="162"/>
    </location>
</feature>
<proteinExistence type="predicted"/>
<organism evidence="2 3">
    <name type="scientific">Aduncisulcus paluster</name>
    <dbReference type="NCBI Taxonomy" id="2918883"/>
    <lineage>
        <taxon>Eukaryota</taxon>
        <taxon>Metamonada</taxon>
        <taxon>Carpediemonas-like organisms</taxon>
        <taxon>Aduncisulcus</taxon>
    </lineage>
</organism>
<evidence type="ECO:0000256" key="1">
    <source>
        <dbReference type="SAM" id="MobiDB-lite"/>
    </source>
</evidence>
<feature type="region of interest" description="Disordered" evidence="1">
    <location>
        <begin position="489"/>
        <end position="565"/>
    </location>
</feature>